<protein>
    <submittedName>
        <fullName evidence="2">Uncharacterized protein</fullName>
    </submittedName>
</protein>
<feature type="compositionally biased region" description="Low complexity" evidence="1">
    <location>
        <begin position="44"/>
        <end position="59"/>
    </location>
</feature>
<feature type="compositionally biased region" description="Pro residues" evidence="1">
    <location>
        <begin position="60"/>
        <end position="74"/>
    </location>
</feature>
<accession>A0A839ZUT5</accession>
<dbReference type="RefSeq" id="WP_183770090.1">
    <property type="nucleotide sequence ID" value="NZ_JACIDK010000001.1"/>
</dbReference>
<proteinExistence type="predicted"/>
<sequence length="115" mass="11805">MTPIIAFGLGLGVLAQGTFGAGGTLKPQPGTWGPAPAVQPYTPPTYGAPAPAQRSARPSSAPPAFPAPPKPPKAPEMYQPPNFKPYKPGVSPYSDRGGVNAHPKPAKPPGYIELP</sequence>
<organism evidence="2 3">
    <name type="scientific">Phenylobacterium haematophilum</name>
    <dbReference type="NCBI Taxonomy" id="98513"/>
    <lineage>
        <taxon>Bacteria</taxon>
        <taxon>Pseudomonadati</taxon>
        <taxon>Pseudomonadota</taxon>
        <taxon>Alphaproteobacteria</taxon>
        <taxon>Caulobacterales</taxon>
        <taxon>Caulobacteraceae</taxon>
        <taxon>Phenylobacterium</taxon>
    </lineage>
</organism>
<dbReference type="AlphaFoldDB" id="A0A839ZUT5"/>
<dbReference type="Proteomes" id="UP000530564">
    <property type="component" value="Unassembled WGS sequence"/>
</dbReference>
<reference evidence="2 3" key="1">
    <citation type="submission" date="2020-08" db="EMBL/GenBank/DDBJ databases">
        <title>Genomic Encyclopedia of Type Strains, Phase IV (KMG-IV): sequencing the most valuable type-strain genomes for metagenomic binning, comparative biology and taxonomic classification.</title>
        <authorList>
            <person name="Goeker M."/>
        </authorList>
    </citation>
    <scope>NUCLEOTIDE SEQUENCE [LARGE SCALE GENOMIC DNA]</scope>
    <source>
        <strain evidence="2 3">DSM 21793</strain>
    </source>
</reference>
<evidence type="ECO:0000313" key="3">
    <source>
        <dbReference type="Proteomes" id="UP000530564"/>
    </source>
</evidence>
<name>A0A839ZUT5_9CAUL</name>
<evidence type="ECO:0000256" key="1">
    <source>
        <dbReference type="SAM" id="MobiDB-lite"/>
    </source>
</evidence>
<gene>
    <name evidence="2" type="ORF">GGQ61_000912</name>
</gene>
<dbReference type="EMBL" id="JACIDK010000001">
    <property type="protein sequence ID" value="MBB3890215.1"/>
    <property type="molecule type" value="Genomic_DNA"/>
</dbReference>
<comment type="caution">
    <text evidence="2">The sequence shown here is derived from an EMBL/GenBank/DDBJ whole genome shotgun (WGS) entry which is preliminary data.</text>
</comment>
<feature type="region of interest" description="Disordered" evidence="1">
    <location>
        <begin position="17"/>
        <end position="115"/>
    </location>
</feature>
<evidence type="ECO:0000313" key="2">
    <source>
        <dbReference type="EMBL" id="MBB3890215.1"/>
    </source>
</evidence>
<keyword evidence="3" id="KW-1185">Reference proteome</keyword>